<accession>A0A8J7K6A9</accession>
<name>A0A8J7K6A9_9GAMM</name>
<proteinExistence type="inferred from homology"/>
<comment type="similarity">
    <text evidence="1">Belongs to the bacterial sugar transferase family.</text>
</comment>
<reference evidence="4" key="1">
    <citation type="submission" date="2020-10" db="EMBL/GenBank/DDBJ databases">
        <title>Bacterium isolated from coastal waters sediment.</title>
        <authorList>
            <person name="Chen R.-J."/>
            <person name="Lu D.-C."/>
            <person name="Zhu K.-L."/>
            <person name="Du Z.-J."/>
        </authorList>
    </citation>
    <scope>NUCLEOTIDE SEQUENCE</scope>
    <source>
        <strain evidence="4">N1Y112</strain>
    </source>
</reference>
<dbReference type="AlphaFoldDB" id="A0A8J7K6A9"/>
<dbReference type="PANTHER" id="PTHR30576:SF10">
    <property type="entry name" value="SLL5057 PROTEIN"/>
    <property type="match status" value="1"/>
</dbReference>
<gene>
    <name evidence="4" type="ORF">IOQ59_12955</name>
</gene>
<evidence type="ECO:0000256" key="2">
    <source>
        <dbReference type="SAM" id="Phobius"/>
    </source>
</evidence>
<evidence type="ECO:0000256" key="1">
    <source>
        <dbReference type="ARBA" id="ARBA00006464"/>
    </source>
</evidence>
<dbReference type="EMBL" id="JADEYS010000012">
    <property type="protein sequence ID" value="MBE9398165.1"/>
    <property type="molecule type" value="Genomic_DNA"/>
</dbReference>
<dbReference type="InterPro" id="IPR003362">
    <property type="entry name" value="Bact_transf"/>
</dbReference>
<evidence type="ECO:0000313" key="5">
    <source>
        <dbReference type="Proteomes" id="UP000640333"/>
    </source>
</evidence>
<protein>
    <submittedName>
        <fullName evidence="4">Sugar transferase</fullName>
    </submittedName>
</protein>
<sequence>MNKPLLNPDSIGGNAQSLFLKKVPLWKTAMDKAGALCALLMLSPILICTYIIIKVTDPGPAFFVQPRMGRGGTPFGMFKFRSMVTNAEALKAKLMEQNERDGPAFKMTDDPRITPIGRFIRKWSIDELPQLYNVLRGDMSLVGPRPLPVTEDKQMGQWHVMRREVKPGITCLWQIADRDNIGFDEWIRLDIQYIRNLSFWLDIKILLLTIPAVLTNRGAK</sequence>
<keyword evidence="2" id="KW-0812">Transmembrane</keyword>
<comment type="caution">
    <text evidence="4">The sequence shown here is derived from an EMBL/GenBank/DDBJ whole genome shotgun (WGS) entry which is preliminary data.</text>
</comment>
<dbReference type="RefSeq" id="WP_193953794.1">
    <property type="nucleotide sequence ID" value="NZ_JADEYS010000012.1"/>
</dbReference>
<feature type="domain" description="Bacterial sugar transferase" evidence="3">
    <location>
        <begin position="27"/>
        <end position="214"/>
    </location>
</feature>
<keyword evidence="4" id="KW-0808">Transferase</keyword>
<organism evidence="4 5">
    <name type="scientific">Pontibacterium sinense</name>
    <dbReference type="NCBI Taxonomy" id="2781979"/>
    <lineage>
        <taxon>Bacteria</taxon>
        <taxon>Pseudomonadati</taxon>
        <taxon>Pseudomonadota</taxon>
        <taxon>Gammaproteobacteria</taxon>
        <taxon>Oceanospirillales</taxon>
        <taxon>Oceanospirillaceae</taxon>
        <taxon>Pontibacterium</taxon>
    </lineage>
</organism>
<keyword evidence="2" id="KW-0472">Membrane</keyword>
<dbReference type="PANTHER" id="PTHR30576">
    <property type="entry name" value="COLANIC BIOSYNTHESIS UDP-GLUCOSE LIPID CARRIER TRANSFERASE"/>
    <property type="match status" value="1"/>
</dbReference>
<evidence type="ECO:0000259" key="3">
    <source>
        <dbReference type="Pfam" id="PF02397"/>
    </source>
</evidence>
<keyword evidence="5" id="KW-1185">Reference proteome</keyword>
<dbReference type="Proteomes" id="UP000640333">
    <property type="component" value="Unassembled WGS sequence"/>
</dbReference>
<dbReference type="GO" id="GO:0016780">
    <property type="term" value="F:phosphotransferase activity, for other substituted phosphate groups"/>
    <property type="evidence" value="ECO:0007669"/>
    <property type="project" value="TreeGrafter"/>
</dbReference>
<keyword evidence="2" id="KW-1133">Transmembrane helix</keyword>
<dbReference type="Pfam" id="PF02397">
    <property type="entry name" value="Bac_transf"/>
    <property type="match status" value="1"/>
</dbReference>
<feature type="transmembrane region" description="Helical" evidence="2">
    <location>
        <begin position="33"/>
        <end position="53"/>
    </location>
</feature>
<evidence type="ECO:0000313" key="4">
    <source>
        <dbReference type="EMBL" id="MBE9398165.1"/>
    </source>
</evidence>